<accession>A0A7W8JC64</accession>
<evidence type="ECO:0000313" key="15">
    <source>
        <dbReference type="Proteomes" id="UP000569092"/>
    </source>
</evidence>
<protein>
    <submittedName>
        <fullName evidence="14">dTDP-glucose 4,6-dehydratase</fullName>
        <ecNumber evidence="14">4.2.1.46</ecNumber>
    </submittedName>
</protein>
<dbReference type="InterPro" id="IPR001509">
    <property type="entry name" value="Epimerase_deHydtase"/>
</dbReference>
<evidence type="ECO:0000256" key="6">
    <source>
        <dbReference type="ARBA" id="ARBA00022989"/>
    </source>
</evidence>
<evidence type="ECO:0000256" key="9">
    <source>
        <dbReference type="ARBA" id="ARBA00023136"/>
    </source>
</evidence>
<comment type="subcellular location">
    <subcellularLocation>
        <location evidence="2">Golgi apparatus membrane</location>
        <topology evidence="2">Single-pass type II membrane protein</topology>
    </subcellularLocation>
    <subcellularLocation>
        <location evidence="12">Golgi apparatus</location>
        <location evidence="12">Golgi stack membrane</location>
    </subcellularLocation>
</comment>
<dbReference type="EMBL" id="JACHDZ010000005">
    <property type="protein sequence ID" value="MBB5345164.1"/>
    <property type="molecule type" value="Genomic_DNA"/>
</dbReference>
<evidence type="ECO:0000256" key="2">
    <source>
        <dbReference type="ARBA" id="ARBA00004323"/>
    </source>
</evidence>
<dbReference type="InterPro" id="IPR036291">
    <property type="entry name" value="NAD(P)-bd_dom_sf"/>
</dbReference>
<dbReference type="EC" id="4.2.1.46" evidence="14"/>
<proteinExistence type="predicted"/>
<evidence type="ECO:0000256" key="11">
    <source>
        <dbReference type="ARBA" id="ARBA00023239"/>
    </source>
</evidence>
<evidence type="ECO:0000256" key="5">
    <source>
        <dbReference type="ARBA" id="ARBA00022968"/>
    </source>
</evidence>
<dbReference type="GO" id="GO:0048040">
    <property type="term" value="F:UDP-glucuronate decarboxylase activity"/>
    <property type="evidence" value="ECO:0007669"/>
    <property type="project" value="TreeGrafter"/>
</dbReference>
<keyword evidence="3" id="KW-0812">Transmembrane</keyword>
<comment type="cofactor">
    <cofactor evidence="1">
        <name>NAD(+)</name>
        <dbReference type="ChEBI" id="CHEBI:57540"/>
    </cofactor>
</comment>
<dbReference type="InterPro" id="IPR044516">
    <property type="entry name" value="UXS-like"/>
</dbReference>
<dbReference type="FunFam" id="3.40.50.720:FF:000065">
    <property type="entry name" value="UDP-glucuronic acid decarboxylase 1"/>
    <property type="match status" value="1"/>
</dbReference>
<dbReference type="GO" id="GO:0008460">
    <property type="term" value="F:dTDP-glucose 4,6-dehydratase activity"/>
    <property type="evidence" value="ECO:0007669"/>
    <property type="project" value="UniProtKB-EC"/>
</dbReference>
<evidence type="ECO:0000256" key="8">
    <source>
        <dbReference type="ARBA" id="ARBA00023034"/>
    </source>
</evidence>
<dbReference type="PANTHER" id="PTHR43078">
    <property type="entry name" value="UDP-GLUCURONIC ACID DECARBOXYLASE-RELATED"/>
    <property type="match status" value="1"/>
</dbReference>
<keyword evidence="10" id="KW-0325">Glycoprotein</keyword>
<dbReference type="GO" id="GO:0005737">
    <property type="term" value="C:cytoplasm"/>
    <property type="evidence" value="ECO:0007669"/>
    <property type="project" value="TreeGrafter"/>
</dbReference>
<keyword evidence="6" id="KW-1133">Transmembrane helix</keyword>
<dbReference type="Pfam" id="PF01370">
    <property type="entry name" value="Epimerase"/>
    <property type="match status" value="1"/>
</dbReference>
<evidence type="ECO:0000256" key="4">
    <source>
        <dbReference type="ARBA" id="ARBA00022793"/>
    </source>
</evidence>
<keyword evidence="4" id="KW-0210">Decarboxylase</keyword>
<keyword evidence="9" id="KW-0472">Membrane</keyword>
<evidence type="ECO:0000256" key="3">
    <source>
        <dbReference type="ARBA" id="ARBA00022692"/>
    </source>
</evidence>
<evidence type="ECO:0000256" key="1">
    <source>
        <dbReference type="ARBA" id="ARBA00001911"/>
    </source>
</evidence>
<sequence length="311" mass="34444">MSRKILVTGAAGFLGSHLCDALLSNDDTVVGVDNLSTGNLANLSHLSRESRFRLIELDICKPFDLGKADYIFNFASPASPIDYSRLGVETLLVGSAGTINTLDLARKYGAGYLHASTSECYGDPEVHPQVETYWGNVNPVGPRSVYDEAKRFSEAAVTAYHRYYGVDTHLVRIFNTYGPRLQASDGRVISNLMVQALRGEPLTIYGDGSQTRSFCYVSDLIEGILLLSRSGEHLPVNLGNPVEWTILECAREILAVTGSRVEILFRDLPQDDPARRRPDITRARTLLNWEPKVTLRQGLERSLEYFKACVA</sequence>
<feature type="domain" description="NAD-dependent epimerase/dehydratase" evidence="13">
    <location>
        <begin position="5"/>
        <end position="231"/>
    </location>
</feature>
<dbReference type="CDD" id="cd05230">
    <property type="entry name" value="UGD_SDR_e"/>
    <property type="match status" value="1"/>
</dbReference>
<comment type="caution">
    <text evidence="14">The sequence shown here is derived from an EMBL/GenBank/DDBJ whole genome shotgun (WGS) entry which is preliminary data.</text>
</comment>
<dbReference type="Proteomes" id="UP000569092">
    <property type="component" value="Unassembled WGS sequence"/>
</dbReference>
<dbReference type="AlphaFoldDB" id="A0A7W8JC64"/>
<keyword evidence="11 14" id="KW-0456">Lyase</keyword>
<dbReference type="Gene3D" id="3.40.50.720">
    <property type="entry name" value="NAD(P)-binding Rossmann-like Domain"/>
    <property type="match status" value="1"/>
</dbReference>
<dbReference type="GO" id="GO:0033320">
    <property type="term" value="P:UDP-D-xylose biosynthetic process"/>
    <property type="evidence" value="ECO:0007669"/>
    <property type="project" value="UniProtKB-UniPathway"/>
</dbReference>
<dbReference type="SUPFAM" id="SSF51735">
    <property type="entry name" value="NAD(P)-binding Rossmann-fold domains"/>
    <property type="match status" value="1"/>
</dbReference>
<dbReference type="GO" id="GO:0070403">
    <property type="term" value="F:NAD+ binding"/>
    <property type="evidence" value="ECO:0007669"/>
    <property type="project" value="InterPro"/>
</dbReference>
<evidence type="ECO:0000256" key="12">
    <source>
        <dbReference type="ARBA" id="ARBA00037859"/>
    </source>
</evidence>
<dbReference type="UniPathway" id="UPA00796">
    <property type="reaction ID" value="UER00771"/>
</dbReference>
<keyword evidence="8" id="KW-0333">Golgi apparatus</keyword>
<dbReference type="PANTHER" id="PTHR43078:SF6">
    <property type="entry name" value="UDP-GLUCURONIC ACID DECARBOXYLASE 1"/>
    <property type="match status" value="1"/>
</dbReference>
<reference evidence="14 15" key="1">
    <citation type="submission" date="2020-08" db="EMBL/GenBank/DDBJ databases">
        <title>Genomic Encyclopedia of Type Strains, Phase IV (KMG-V): Genome sequencing to study the core and pangenomes of soil and plant-associated prokaryotes.</title>
        <authorList>
            <person name="Whitman W."/>
        </authorList>
    </citation>
    <scope>NUCLEOTIDE SEQUENCE [LARGE SCALE GENOMIC DNA]</scope>
    <source>
        <strain evidence="14 15">M8US30</strain>
    </source>
</reference>
<keyword evidence="7" id="KW-0520">NAD</keyword>
<dbReference type="GO" id="GO:0042732">
    <property type="term" value="P:D-xylose metabolic process"/>
    <property type="evidence" value="ECO:0007669"/>
    <property type="project" value="InterPro"/>
</dbReference>
<keyword evidence="5" id="KW-0735">Signal-anchor</keyword>
<evidence type="ECO:0000313" key="14">
    <source>
        <dbReference type="EMBL" id="MBB5345164.1"/>
    </source>
</evidence>
<evidence type="ECO:0000259" key="13">
    <source>
        <dbReference type="Pfam" id="PF01370"/>
    </source>
</evidence>
<evidence type="ECO:0000256" key="10">
    <source>
        <dbReference type="ARBA" id="ARBA00023180"/>
    </source>
</evidence>
<organism evidence="14 15">
    <name type="scientific">Tunturiibacter lichenicola</name>
    <dbReference type="NCBI Taxonomy" id="2051959"/>
    <lineage>
        <taxon>Bacteria</taxon>
        <taxon>Pseudomonadati</taxon>
        <taxon>Acidobacteriota</taxon>
        <taxon>Terriglobia</taxon>
        <taxon>Terriglobales</taxon>
        <taxon>Acidobacteriaceae</taxon>
        <taxon>Tunturiibacter</taxon>
    </lineage>
</organism>
<name>A0A7W8JC64_9BACT</name>
<evidence type="ECO:0000256" key="7">
    <source>
        <dbReference type="ARBA" id="ARBA00023027"/>
    </source>
</evidence>
<gene>
    <name evidence="14" type="ORF">HDF10_003155</name>
</gene>